<reference evidence="10" key="1">
    <citation type="submission" date="2025-08" db="UniProtKB">
        <authorList>
            <consortium name="RefSeq"/>
        </authorList>
    </citation>
    <scope>IDENTIFICATION</scope>
    <source>
        <tissue evidence="10">Blood</tissue>
    </source>
</reference>
<dbReference type="CTD" id="619373"/>
<dbReference type="GO" id="GO:0030258">
    <property type="term" value="P:lipid modification"/>
    <property type="evidence" value="ECO:0007669"/>
    <property type="project" value="TreeGrafter"/>
</dbReference>
<dbReference type="InterPro" id="IPR004299">
    <property type="entry name" value="MBOAT_fam"/>
</dbReference>
<dbReference type="InterPro" id="IPR049941">
    <property type="entry name" value="LPLAT_7/PORCN-like"/>
</dbReference>
<feature type="transmembrane region" description="Helical" evidence="8">
    <location>
        <begin position="412"/>
        <end position="431"/>
    </location>
</feature>
<dbReference type="GO" id="GO:0016412">
    <property type="term" value="F:serine O-acyltransferase activity"/>
    <property type="evidence" value="ECO:0007669"/>
    <property type="project" value="TreeGrafter"/>
</dbReference>
<comment type="subcellular location">
    <subcellularLocation>
        <location evidence="1">Endoplasmic reticulum membrane</location>
        <topology evidence="1">Multi-pass membrane protein</topology>
    </subcellularLocation>
</comment>
<evidence type="ECO:0000256" key="5">
    <source>
        <dbReference type="ARBA" id="ARBA00022989"/>
    </source>
</evidence>
<dbReference type="Pfam" id="PF03062">
    <property type="entry name" value="MBOAT"/>
    <property type="match status" value="1"/>
</dbReference>
<keyword evidence="4" id="KW-0256">Endoplasmic reticulum</keyword>
<keyword evidence="9" id="KW-1185">Reference proteome</keyword>
<evidence type="ECO:0000313" key="10">
    <source>
        <dbReference type="RefSeq" id="XP_054843602.1"/>
    </source>
</evidence>
<organism evidence="9 10">
    <name type="scientific">Eublepharis macularius</name>
    <name type="common">Leopard gecko</name>
    <name type="synonym">Cyrtodactylus macularius</name>
    <dbReference type="NCBI Taxonomy" id="481883"/>
    <lineage>
        <taxon>Eukaryota</taxon>
        <taxon>Metazoa</taxon>
        <taxon>Chordata</taxon>
        <taxon>Craniata</taxon>
        <taxon>Vertebrata</taxon>
        <taxon>Euteleostomi</taxon>
        <taxon>Lepidosauria</taxon>
        <taxon>Squamata</taxon>
        <taxon>Bifurcata</taxon>
        <taxon>Gekkota</taxon>
        <taxon>Eublepharidae</taxon>
        <taxon>Eublepharinae</taxon>
        <taxon>Eublepharis</taxon>
    </lineage>
</organism>
<protein>
    <submittedName>
        <fullName evidence="10">Ghrelin O-acyltransferase</fullName>
    </submittedName>
</protein>
<evidence type="ECO:0000256" key="8">
    <source>
        <dbReference type="SAM" id="Phobius"/>
    </source>
</evidence>
<evidence type="ECO:0000256" key="2">
    <source>
        <dbReference type="ARBA" id="ARBA00022679"/>
    </source>
</evidence>
<dbReference type="GO" id="GO:0005789">
    <property type="term" value="C:endoplasmic reticulum membrane"/>
    <property type="evidence" value="ECO:0007669"/>
    <property type="project" value="UniProtKB-SubCell"/>
</dbReference>
<feature type="transmembrane region" description="Helical" evidence="8">
    <location>
        <begin position="42"/>
        <end position="65"/>
    </location>
</feature>
<dbReference type="KEGG" id="emc:129335187"/>
<dbReference type="GeneID" id="129335187"/>
<feature type="transmembrane region" description="Helical" evidence="8">
    <location>
        <begin position="12"/>
        <end position="30"/>
    </location>
</feature>
<evidence type="ECO:0000256" key="4">
    <source>
        <dbReference type="ARBA" id="ARBA00022824"/>
    </source>
</evidence>
<sequence length="446" mass="50764">MNWEKLFLYHPTALYQLAVFPFVGFFHYLWISQCLSINARYICLLASGFLLACSAMGCYALLVFISTVGSVAVIHSAGPQQAHKWVFFFQMAWQTVCHMGLHYKEYFLHEAAGIRFSVALSVLMMMTQKATSLALDIQERKVRVESPSLAEGSRLMQYLLRALPFSSYLLSPPTLLGGPLCSFHRFQAWIKNPSAPPPKRFLWAAAQKGFGAVILALLKNLVRGYACPPDNLLSCRGLGCIPALWTSALFFRLAYYSHWMLDESIFIASGLGLELGCDRYAGSAGGVLLDTDIWTLETTNRIAVFTRSWNKSTAQWLKRLVFQRTPSRPLLATFAFSAWWHGLHPGQIFGFLCWAVMVEADYRIRYFSRSFAPSQPWRLLYQILTWCQTQLIVAYVMLAIEMRSLSLLWQLWFSYNSFFPLLYAISLPLLAKRSTSSPVDPRVSRH</sequence>
<keyword evidence="6 8" id="KW-0472">Membrane</keyword>
<keyword evidence="2" id="KW-0808">Transferase</keyword>
<evidence type="ECO:0000313" key="9">
    <source>
        <dbReference type="Proteomes" id="UP001190640"/>
    </source>
</evidence>
<gene>
    <name evidence="10" type="primary">MBOAT4</name>
</gene>
<keyword evidence="7" id="KW-0012">Acyltransferase</keyword>
<feature type="transmembrane region" description="Helical" evidence="8">
    <location>
        <begin position="379"/>
        <end position="400"/>
    </location>
</feature>
<dbReference type="Proteomes" id="UP001190640">
    <property type="component" value="Chromosome 8"/>
</dbReference>
<keyword evidence="3 8" id="KW-0812">Transmembrane</keyword>
<name>A0AA97L8M3_EUBMA</name>
<evidence type="ECO:0000256" key="6">
    <source>
        <dbReference type="ARBA" id="ARBA00023136"/>
    </source>
</evidence>
<feature type="transmembrane region" description="Helical" evidence="8">
    <location>
        <begin position="338"/>
        <end position="358"/>
    </location>
</feature>
<accession>A0AA97L8M3</accession>
<proteinExistence type="predicted"/>
<evidence type="ECO:0000256" key="3">
    <source>
        <dbReference type="ARBA" id="ARBA00022692"/>
    </source>
</evidence>
<dbReference type="AlphaFoldDB" id="A0AA97L8M3"/>
<evidence type="ECO:0000256" key="1">
    <source>
        <dbReference type="ARBA" id="ARBA00004477"/>
    </source>
</evidence>
<dbReference type="PANTHER" id="PTHR13906">
    <property type="entry name" value="PORCUPINE"/>
    <property type="match status" value="1"/>
</dbReference>
<keyword evidence="5 8" id="KW-1133">Transmembrane helix</keyword>
<evidence type="ECO:0000256" key="7">
    <source>
        <dbReference type="ARBA" id="ARBA00023315"/>
    </source>
</evidence>
<dbReference type="RefSeq" id="XP_054843602.1">
    <property type="nucleotide sequence ID" value="XM_054987627.1"/>
</dbReference>
<dbReference type="PANTHER" id="PTHR13906:SF3">
    <property type="entry name" value="GHRELIN O-ACYLTRANSFERASE"/>
    <property type="match status" value="1"/>
</dbReference>